<dbReference type="Proteomes" id="UP000007881">
    <property type="component" value="Chromosome"/>
</dbReference>
<dbReference type="HOGENOM" id="CLU_3046431_0_0_0"/>
<protein>
    <recommendedName>
        <fullName evidence="3">Carbon storage regulator</fullName>
    </recommendedName>
</protein>
<dbReference type="InterPro" id="IPR003751">
    <property type="entry name" value="CsrA"/>
</dbReference>
<reference evidence="1 2" key="1">
    <citation type="submission" date="2012-02" db="EMBL/GenBank/DDBJ databases">
        <title>Complete genome sequence of Phycisphaera mikurensis NBRC 102666.</title>
        <authorList>
            <person name="Ankai A."/>
            <person name="Hosoyama A."/>
            <person name="Terui Y."/>
            <person name="Sekine M."/>
            <person name="Fukai R."/>
            <person name="Kato Y."/>
            <person name="Nakamura S."/>
            <person name="Yamada-Narita S."/>
            <person name="Kawakoshi A."/>
            <person name="Fukunaga Y."/>
            <person name="Yamazaki S."/>
            <person name="Fujita N."/>
        </authorList>
    </citation>
    <scope>NUCLEOTIDE SEQUENCE [LARGE SCALE GENOMIC DNA]</scope>
    <source>
        <strain evidence="2">NBRC 102666 / KCTC 22515 / FYK2301M01</strain>
    </source>
</reference>
<organism evidence="1 2">
    <name type="scientific">Phycisphaera mikurensis (strain NBRC 102666 / KCTC 22515 / FYK2301M01)</name>
    <dbReference type="NCBI Taxonomy" id="1142394"/>
    <lineage>
        <taxon>Bacteria</taxon>
        <taxon>Pseudomonadati</taxon>
        <taxon>Planctomycetota</taxon>
        <taxon>Phycisphaerae</taxon>
        <taxon>Phycisphaerales</taxon>
        <taxon>Phycisphaeraceae</taxon>
        <taxon>Phycisphaera</taxon>
    </lineage>
</organism>
<name>I0ICK1_PHYMF</name>
<sequence>MIGDPDKPLGFVRVVDVSGDRVRLAFSFPREVAINRRELAEEKKTGKPPPAPTP</sequence>
<proteinExistence type="predicted"/>
<dbReference type="InterPro" id="IPR036107">
    <property type="entry name" value="CsrA_sf"/>
</dbReference>
<dbReference type="SUPFAM" id="SSF117130">
    <property type="entry name" value="CsrA-like"/>
    <property type="match status" value="1"/>
</dbReference>
<dbReference type="GO" id="GO:0003723">
    <property type="term" value="F:RNA binding"/>
    <property type="evidence" value="ECO:0007669"/>
    <property type="project" value="InterPro"/>
</dbReference>
<dbReference type="GO" id="GO:0006109">
    <property type="term" value="P:regulation of carbohydrate metabolic process"/>
    <property type="evidence" value="ECO:0007669"/>
    <property type="project" value="InterPro"/>
</dbReference>
<evidence type="ECO:0000313" key="1">
    <source>
        <dbReference type="EMBL" id="BAM02989.1"/>
    </source>
</evidence>
<gene>
    <name evidence="1" type="ordered locus">PSMK_08300</name>
</gene>
<dbReference type="STRING" id="1142394.PSMK_08300"/>
<keyword evidence="2" id="KW-1185">Reference proteome</keyword>
<dbReference type="GO" id="GO:0006402">
    <property type="term" value="P:mRNA catabolic process"/>
    <property type="evidence" value="ECO:0007669"/>
    <property type="project" value="InterPro"/>
</dbReference>
<evidence type="ECO:0000313" key="2">
    <source>
        <dbReference type="Proteomes" id="UP000007881"/>
    </source>
</evidence>
<dbReference type="Gene3D" id="2.60.40.4380">
    <property type="entry name" value="Translational regulator CsrA"/>
    <property type="match status" value="1"/>
</dbReference>
<dbReference type="Pfam" id="PF02599">
    <property type="entry name" value="CsrA"/>
    <property type="match status" value="1"/>
</dbReference>
<dbReference type="KEGG" id="phm:PSMK_08300"/>
<dbReference type="AlphaFoldDB" id="I0ICK1"/>
<evidence type="ECO:0008006" key="3">
    <source>
        <dbReference type="Google" id="ProtNLM"/>
    </source>
</evidence>
<dbReference type="EMBL" id="AP012338">
    <property type="protein sequence ID" value="BAM02989.1"/>
    <property type="molecule type" value="Genomic_DNA"/>
</dbReference>
<accession>I0ICK1</accession>